<feature type="compositionally biased region" description="Low complexity" evidence="4">
    <location>
        <begin position="637"/>
        <end position="652"/>
    </location>
</feature>
<feature type="region of interest" description="Disordered" evidence="4">
    <location>
        <begin position="1393"/>
        <end position="1422"/>
    </location>
</feature>
<feature type="domain" description="Nucleoporin Nup159/Nup146 N-terminal" evidence="5">
    <location>
        <begin position="55"/>
        <end position="432"/>
    </location>
</feature>
<dbReference type="PANTHER" id="PTHR23193:SF23">
    <property type="entry name" value="NUCLEAR PORE COMPLEX PROTEIN NUP153"/>
    <property type="match status" value="1"/>
</dbReference>
<feature type="compositionally biased region" description="Basic and acidic residues" evidence="4">
    <location>
        <begin position="1468"/>
        <end position="1478"/>
    </location>
</feature>
<dbReference type="OrthoDB" id="248320at2759"/>
<sequence length="1506" mass="156318">MSFGFGSFGGASAASNTNGASAGPELETIQTEGLGFLAIAGSAKLRLVSQWSPAPAPTASLLSIASRAGLVAAASPDAVVIASTEDVRKAFEAPADGDSDVRPFQPQLSLKLPTRICQLAFTADENYLVLSAEQGGGLAAYEVRSLKQGSTQPSFQIPTNNEALRALVPNPQAATGELCAVVTSQGKLLVANMNDKKFAQGSNGQVLKEQVSCVAWSTKGKQLVAGLGDGTMVQMTPSGDVKAEIPRPSELDSSNYVSAVSWLENHVFLAFYVSTSEQPPTESCYLILRQGQNFTFQKFNDPIAPFGSEKAPHQTVTRLQDFPPNLTDVLILGSTATEETGLITRAKKSLASNAPAEKMDQIVDVFTTTELADDSRRATLPMGDGMDSPSPIGVALDLSSKHKVFKPIPADEIDESPGPLPGYWVLNDEGVLSIWWLVYNDSIREGAMYSGLVAADSNGNATSVTATTAPQQATSAAPAFGTSGFSAAKPATPAQASAFGSPAALGAKASPWGAQNSSSSGTTAGATFGSSTFGSATASSAPKFGAPSFGTAGGLGFGQAGSLGGKVSPWATATTASKTPAFGQSSFGAAPGAPATATSASPFSSAGGNAFSSFASKGGFSSIANNDSTPKANPFGSATTDNASSTAATQGSSAGGFGAKPATTLANPFGSLGSKPANSASSPNPFGAPFKLQSSFKPDPAAKDDDKEPDDSSETKKISMFDSGFKSTLGEASKTPAVNPFGKPPAGQSPFGQLPTVESTTPTSTPAPSKFLSPAPTPSGLFGQSTLGSGNTYGSLFGSQTPKAPVPGITVEAETPKATNTALNAPLPPESTKAPAAETAPLPPSFGNVPSKTSQAPPSLADTAPLPPDPVKNEKLYKVEIPPLPSSSSKNNAPDDAPLPPDPVRNAKAYNVVIPPLPDTKPAQKPVSDAPLPPDPVKQAQAYDYKFPPVPGTKSFQASTSILPQAPSTQNYVFKLDPNAPPVSDSEDNLSEEDDGEDEGTAPASEGSGVDVAKELSPESHGASKTPGYTPTSSFDGGLGGSFSNIARPQTLFGEVVPRLPKPNPVSPRSPSPVRSAVPPRIIGHDGHRSVSTPAMASQILGGARQHQQSRLGQSIVGKAAPMEDAIMEHQRKAKAKKEADENRLLVDEEDAAIQQLLASEIEPTLEVSEFIAHAGVAPPAADSIPAQVEAVYRDINSMIDTLGLNARSLSGFIQGQLDFGAEDRTKDDLSGPETWTLDEIPGLDYIIESDLGDALEHARVKDVENKLVRVAELKRELVRDFNKQADLKKAIAARIDPDQTVANRALPLSSEQAAQQNDLRREYARFTRVLAEAEEGLTLLKAKVVSANSASGKGGPTPTIEAVVRTITKMTSMVEKRSGDIDVLESQMRKMRLGSAGPASREGSPFALSTPKKSNLSSSLMFSPERSFRESTPVRGGSIVRHSLSGSISGAAGFKTPPRKKLSGFGDSEKKALAEKRERRSAVLGKLRVSIEKRGSQVIPMDHMA</sequence>
<dbReference type="Pfam" id="PF16755">
    <property type="entry name" value="Beta-prop_NUP159_NUP214"/>
    <property type="match status" value="1"/>
</dbReference>
<keyword evidence="2" id="KW-0813">Transport</keyword>
<evidence type="ECO:0000313" key="6">
    <source>
        <dbReference type="EMBL" id="KAH7026502.1"/>
    </source>
</evidence>
<proteinExistence type="predicted"/>
<evidence type="ECO:0000313" key="7">
    <source>
        <dbReference type="Proteomes" id="UP000756346"/>
    </source>
</evidence>
<feature type="compositionally biased region" description="Acidic residues" evidence="4">
    <location>
        <begin position="985"/>
        <end position="1000"/>
    </location>
</feature>
<dbReference type="PANTHER" id="PTHR23193">
    <property type="entry name" value="NUCLEAR PORE COMPLEX PROTEIN NUP"/>
    <property type="match status" value="1"/>
</dbReference>
<dbReference type="InterPro" id="IPR039462">
    <property type="entry name" value="Nup159/Nup146_N"/>
</dbReference>
<feature type="compositionally biased region" description="Polar residues" evidence="4">
    <location>
        <begin position="782"/>
        <end position="802"/>
    </location>
</feature>
<dbReference type="GO" id="GO:0017056">
    <property type="term" value="F:structural constituent of nuclear pore"/>
    <property type="evidence" value="ECO:0007669"/>
    <property type="project" value="TreeGrafter"/>
</dbReference>
<feature type="compositionally biased region" description="Pro residues" evidence="4">
    <location>
        <begin position="1060"/>
        <end position="1071"/>
    </location>
</feature>
<feature type="compositionally biased region" description="Low complexity" evidence="4">
    <location>
        <begin position="755"/>
        <end position="769"/>
    </location>
</feature>
<feature type="region of interest" description="Disordered" evidence="4">
    <location>
        <begin position="1451"/>
        <end position="1478"/>
    </location>
</feature>
<dbReference type="GeneID" id="70184432"/>
<name>A0A9P9BR31_9PEZI</name>
<dbReference type="Gene3D" id="2.130.10.10">
    <property type="entry name" value="YVTN repeat-like/Quinoprotein amine dehydrogenase"/>
    <property type="match status" value="1"/>
</dbReference>
<feature type="compositionally biased region" description="Low complexity" evidence="4">
    <location>
        <begin position="673"/>
        <end position="690"/>
    </location>
</feature>
<keyword evidence="7" id="KW-1185">Reference proteome</keyword>
<dbReference type="InterPro" id="IPR026054">
    <property type="entry name" value="Nucleoporin"/>
</dbReference>
<keyword evidence="3" id="KW-0539">Nucleus</keyword>
<dbReference type="GO" id="GO:0005643">
    <property type="term" value="C:nuclear pore"/>
    <property type="evidence" value="ECO:0007669"/>
    <property type="project" value="TreeGrafter"/>
</dbReference>
<feature type="compositionally biased region" description="Polar residues" evidence="4">
    <location>
        <begin position="954"/>
        <end position="972"/>
    </location>
</feature>
<accession>A0A9P9BR31</accession>
<gene>
    <name evidence="6" type="ORF">B0I36DRAFT_330769</name>
</gene>
<feature type="region of interest" description="Disordered" evidence="4">
    <location>
        <begin position="631"/>
        <end position="1076"/>
    </location>
</feature>
<reference evidence="6" key="1">
    <citation type="journal article" date="2021" name="Nat. Commun.">
        <title>Genetic determinants of endophytism in the Arabidopsis root mycobiome.</title>
        <authorList>
            <person name="Mesny F."/>
            <person name="Miyauchi S."/>
            <person name="Thiergart T."/>
            <person name="Pickel B."/>
            <person name="Atanasova L."/>
            <person name="Karlsson M."/>
            <person name="Huettel B."/>
            <person name="Barry K.W."/>
            <person name="Haridas S."/>
            <person name="Chen C."/>
            <person name="Bauer D."/>
            <person name="Andreopoulos W."/>
            <person name="Pangilinan J."/>
            <person name="LaButti K."/>
            <person name="Riley R."/>
            <person name="Lipzen A."/>
            <person name="Clum A."/>
            <person name="Drula E."/>
            <person name="Henrissat B."/>
            <person name="Kohler A."/>
            <person name="Grigoriev I.V."/>
            <person name="Martin F.M."/>
            <person name="Hacquard S."/>
        </authorList>
    </citation>
    <scope>NUCLEOTIDE SEQUENCE</scope>
    <source>
        <strain evidence="6">MPI-CAGE-CH-0230</strain>
    </source>
</reference>
<dbReference type="Proteomes" id="UP000756346">
    <property type="component" value="Unassembled WGS sequence"/>
</dbReference>
<evidence type="ECO:0000256" key="2">
    <source>
        <dbReference type="ARBA" id="ARBA00022448"/>
    </source>
</evidence>
<dbReference type="SUPFAM" id="SSF117289">
    <property type="entry name" value="Nucleoporin domain"/>
    <property type="match status" value="1"/>
</dbReference>
<evidence type="ECO:0000256" key="3">
    <source>
        <dbReference type="ARBA" id="ARBA00023242"/>
    </source>
</evidence>
<dbReference type="GO" id="GO:0006405">
    <property type="term" value="P:RNA export from nucleus"/>
    <property type="evidence" value="ECO:0007669"/>
    <property type="project" value="TreeGrafter"/>
</dbReference>
<protein>
    <recommendedName>
        <fullName evidence="5">Nucleoporin Nup159/Nup146 N-terminal domain-containing protein</fullName>
    </recommendedName>
</protein>
<dbReference type="InterPro" id="IPR015943">
    <property type="entry name" value="WD40/YVTN_repeat-like_dom_sf"/>
</dbReference>
<dbReference type="GO" id="GO:0006606">
    <property type="term" value="P:protein import into nucleus"/>
    <property type="evidence" value="ECO:0007669"/>
    <property type="project" value="TreeGrafter"/>
</dbReference>
<evidence type="ECO:0000259" key="5">
    <source>
        <dbReference type="Pfam" id="PF16755"/>
    </source>
</evidence>
<dbReference type="GO" id="GO:0008139">
    <property type="term" value="F:nuclear localization sequence binding"/>
    <property type="evidence" value="ECO:0007669"/>
    <property type="project" value="TreeGrafter"/>
</dbReference>
<feature type="compositionally biased region" description="Polar residues" evidence="4">
    <location>
        <begin position="1412"/>
        <end position="1422"/>
    </location>
</feature>
<evidence type="ECO:0000256" key="1">
    <source>
        <dbReference type="ARBA" id="ARBA00004123"/>
    </source>
</evidence>
<dbReference type="RefSeq" id="XP_046009719.1">
    <property type="nucleotide sequence ID" value="XM_046154886.1"/>
</dbReference>
<dbReference type="FunFam" id="2.130.10.10:FF:000645">
    <property type="entry name" value="Putative nuclear pore complex subunit Nup159"/>
    <property type="match status" value="1"/>
</dbReference>
<comment type="subcellular location">
    <subcellularLocation>
        <location evidence="1">Nucleus</location>
    </subcellularLocation>
</comment>
<comment type="caution">
    <text evidence="6">The sequence shown here is derived from an EMBL/GenBank/DDBJ whole genome shotgun (WGS) entry which is preliminary data.</text>
</comment>
<organism evidence="6 7">
    <name type="scientific">Microdochium trichocladiopsis</name>
    <dbReference type="NCBI Taxonomy" id="1682393"/>
    <lineage>
        <taxon>Eukaryota</taxon>
        <taxon>Fungi</taxon>
        <taxon>Dikarya</taxon>
        <taxon>Ascomycota</taxon>
        <taxon>Pezizomycotina</taxon>
        <taxon>Sordariomycetes</taxon>
        <taxon>Xylariomycetidae</taxon>
        <taxon>Xylariales</taxon>
        <taxon>Microdochiaceae</taxon>
        <taxon>Microdochium</taxon>
    </lineage>
</organism>
<dbReference type="EMBL" id="JAGTJQ010000008">
    <property type="protein sequence ID" value="KAH7026502.1"/>
    <property type="molecule type" value="Genomic_DNA"/>
</dbReference>
<feature type="compositionally biased region" description="Polar residues" evidence="4">
    <location>
        <begin position="848"/>
        <end position="857"/>
    </location>
</feature>
<evidence type="ECO:0000256" key="4">
    <source>
        <dbReference type="SAM" id="MobiDB-lite"/>
    </source>
</evidence>